<dbReference type="GO" id="GO:0004725">
    <property type="term" value="F:protein tyrosine phosphatase activity"/>
    <property type="evidence" value="ECO:0007669"/>
    <property type="project" value="UniProtKB-EC"/>
</dbReference>
<feature type="domain" description="Tyrosine specific protein phosphatases" evidence="7">
    <location>
        <begin position="400"/>
        <end position="479"/>
    </location>
</feature>
<dbReference type="PROSITE" id="PS50055">
    <property type="entry name" value="TYR_PHOSPHATASE_PTP"/>
    <property type="match status" value="2"/>
</dbReference>
<dbReference type="InterPro" id="IPR003595">
    <property type="entry name" value="Tyr_Pase_cat"/>
</dbReference>
<dbReference type="InterPro" id="IPR029021">
    <property type="entry name" value="Prot-tyrosine_phosphatase-like"/>
</dbReference>
<dbReference type="PRINTS" id="PR00700">
    <property type="entry name" value="PRTYPHPHTASE"/>
</dbReference>
<dbReference type="PROSITE" id="PS00383">
    <property type="entry name" value="TYR_PHOSPHATASE_1"/>
    <property type="match status" value="1"/>
</dbReference>
<dbReference type="SUPFAM" id="SSF52799">
    <property type="entry name" value="(Phosphotyrosine protein) phosphatases II"/>
    <property type="match status" value="2"/>
</dbReference>
<feature type="domain" description="Tyrosine specific protein phosphatases" evidence="7">
    <location>
        <begin position="701"/>
        <end position="777"/>
    </location>
</feature>
<evidence type="ECO:0000256" key="1">
    <source>
        <dbReference type="ARBA" id="ARBA00013064"/>
    </source>
</evidence>
<gene>
    <name evidence="8" type="ORF">HOLleu_14974</name>
</gene>
<accession>A0A9Q1C9K5</accession>
<name>A0A9Q1C9K5_HOLLE</name>
<feature type="signal peptide" evidence="5">
    <location>
        <begin position="1"/>
        <end position="22"/>
    </location>
</feature>
<evidence type="ECO:0000256" key="3">
    <source>
        <dbReference type="ARBA" id="ARBA00022912"/>
    </source>
</evidence>
<dbReference type="AlphaFoldDB" id="A0A9Q1C9K5"/>
<dbReference type="PROSITE" id="PS50056">
    <property type="entry name" value="TYR_PHOSPHATASE_2"/>
    <property type="match status" value="2"/>
</dbReference>
<dbReference type="InterPro" id="IPR000387">
    <property type="entry name" value="Tyr_Pase_dom"/>
</dbReference>
<protein>
    <recommendedName>
        <fullName evidence="1">protein-tyrosine-phosphatase</fullName>
        <ecNumber evidence="1">3.1.3.48</ecNumber>
    </recommendedName>
</protein>
<evidence type="ECO:0000256" key="5">
    <source>
        <dbReference type="SAM" id="SignalP"/>
    </source>
</evidence>
<evidence type="ECO:0000313" key="8">
    <source>
        <dbReference type="EMBL" id="KAJ8040629.1"/>
    </source>
</evidence>
<sequence length="808" mass="93191">MKFSVVLTILCSFVAASYRANGKPLENVRRKALQARVRFSWNNVQLTAFKGSWRQEYQREDENKKEHILHRNTRNLEREREINFDESKGQSLYESLLVFIGSMCVLVLSLAICSGCCGRKKKRKVSKVKLNEGKDKSSEDKDGTFITSVSYNANNGGVEGSQSEETKKLLQRNPRGYHTYENLPNTVQVEVLSSEPSEEESGRSPIRKGLLANEVQKLASTDNGYKNEFEELRVPETPNQEFSQLEANKPKNRFKNILPYDHTLVNLTDGEGSDYINASYIKGYNDREMAYIATQGPLESTVVDFWRMIWQEESKEIIMLTNLVENKKKKCWQYWPNQGKSNVYGKITVRNVSEVKETFQYTVRCLEVSKEGEEENRIVRQYHFGAWSDMSDIASATPIWELLKQLRSERKQQPEDDDVEDSAPIVVHCSAGCGRTGTVITMDVMRQMMKYDGQVDVFNFVKKLRTQRMNMVQVVTQYRFIYESLLIYMRLKRTCFPPSKFLEKLGDWETKLGDSTISGLNKQFQLFEYLHPEKISKHGKSGLSTENQAKNRSLDIIPDDINRPLLQTQVFDDETSTNYINASFFNGNSKRSVFLATQAPMVNTYTDFWRMVFDYDSSIIVGFHGSDRDTFPNYWPSDSAELGPFAIDNNGEEVVSDNLTIRAFKLCKLSKDGAKSPKNTREIKQYCINNIENIHGDQLAILLVELINQHIRPRHQLNQENRITVHCEYGIGLSGVFIALYNAIDMLKDDNKVDVFTIVKLLRINRFNMVDSLERYQLIYNAVKYYINNPPEAEPTEEEQEEPTYANL</sequence>
<reference evidence="8" key="1">
    <citation type="submission" date="2021-10" db="EMBL/GenBank/DDBJ databases">
        <title>Tropical sea cucumber genome reveals ecological adaptation and Cuvierian tubules defense mechanism.</title>
        <authorList>
            <person name="Chen T."/>
        </authorList>
    </citation>
    <scope>NUCLEOTIDE SEQUENCE</scope>
    <source>
        <strain evidence="8">Nanhai2018</strain>
        <tissue evidence="8">Muscle</tissue>
    </source>
</reference>
<evidence type="ECO:0000256" key="2">
    <source>
        <dbReference type="ARBA" id="ARBA00022801"/>
    </source>
</evidence>
<keyword evidence="8" id="KW-0675">Receptor</keyword>
<dbReference type="Proteomes" id="UP001152320">
    <property type="component" value="Chromosome 6"/>
</dbReference>
<dbReference type="InterPro" id="IPR000242">
    <property type="entry name" value="PTP_cat"/>
</dbReference>
<dbReference type="InterPro" id="IPR016130">
    <property type="entry name" value="Tyr_Pase_AS"/>
</dbReference>
<organism evidence="8 9">
    <name type="scientific">Holothuria leucospilota</name>
    <name type="common">Black long sea cucumber</name>
    <name type="synonym">Mertensiothuria leucospilota</name>
    <dbReference type="NCBI Taxonomy" id="206669"/>
    <lineage>
        <taxon>Eukaryota</taxon>
        <taxon>Metazoa</taxon>
        <taxon>Echinodermata</taxon>
        <taxon>Eleutherozoa</taxon>
        <taxon>Echinozoa</taxon>
        <taxon>Holothuroidea</taxon>
        <taxon>Aspidochirotacea</taxon>
        <taxon>Aspidochirotida</taxon>
        <taxon>Holothuriidae</taxon>
        <taxon>Holothuria</taxon>
    </lineage>
</organism>
<dbReference type="PANTHER" id="PTHR19134:SF449">
    <property type="entry name" value="TYROSINE-PROTEIN PHOSPHATASE 1"/>
    <property type="match status" value="1"/>
</dbReference>
<keyword evidence="2" id="KW-0378">Hydrolase</keyword>
<dbReference type="Pfam" id="PF00102">
    <property type="entry name" value="Y_phosphatase"/>
    <property type="match status" value="2"/>
</dbReference>
<dbReference type="PANTHER" id="PTHR19134">
    <property type="entry name" value="RECEPTOR-TYPE TYROSINE-PROTEIN PHOSPHATASE"/>
    <property type="match status" value="1"/>
</dbReference>
<keyword evidence="5" id="KW-0732">Signal</keyword>
<evidence type="ECO:0000256" key="4">
    <source>
        <dbReference type="ARBA" id="ARBA00051722"/>
    </source>
</evidence>
<dbReference type="FunFam" id="3.90.190.10:FF:000102">
    <property type="entry name" value="Receptor-type tyrosine-protein phosphatase"/>
    <property type="match status" value="2"/>
</dbReference>
<evidence type="ECO:0000259" key="6">
    <source>
        <dbReference type="PROSITE" id="PS50055"/>
    </source>
</evidence>
<dbReference type="CDD" id="cd00047">
    <property type="entry name" value="PTPc"/>
    <property type="match status" value="2"/>
</dbReference>
<keyword evidence="3" id="KW-0904">Protein phosphatase</keyword>
<keyword evidence="9" id="KW-1185">Reference proteome</keyword>
<comment type="catalytic activity">
    <reaction evidence="4">
        <text>O-phospho-L-tyrosyl-[protein] + H2O = L-tyrosyl-[protein] + phosphate</text>
        <dbReference type="Rhea" id="RHEA:10684"/>
        <dbReference type="Rhea" id="RHEA-COMP:10136"/>
        <dbReference type="Rhea" id="RHEA-COMP:20101"/>
        <dbReference type="ChEBI" id="CHEBI:15377"/>
        <dbReference type="ChEBI" id="CHEBI:43474"/>
        <dbReference type="ChEBI" id="CHEBI:46858"/>
        <dbReference type="ChEBI" id="CHEBI:61978"/>
        <dbReference type="EC" id="3.1.3.48"/>
    </reaction>
</comment>
<comment type="caution">
    <text evidence="8">The sequence shown here is derived from an EMBL/GenBank/DDBJ whole genome shotgun (WGS) entry which is preliminary data.</text>
</comment>
<feature type="chain" id="PRO_5040239463" description="protein-tyrosine-phosphatase" evidence="5">
    <location>
        <begin position="23"/>
        <end position="808"/>
    </location>
</feature>
<dbReference type="SMART" id="SM00194">
    <property type="entry name" value="PTPc"/>
    <property type="match status" value="2"/>
</dbReference>
<dbReference type="EC" id="3.1.3.48" evidence="1"/>
<dbReference type="InterPro" id="IPR050348">
    <property type="entry name" value="Protein-Tyr_Phosphatase"/>
</dbReference>
<dbReference type="EMBL" id="JAIZAY010000006">
    <property type="protein sequence ID" value="KAJ8040629.1"/>
    <property type="molecule type" value="Genomic_DNA"/>
</dbReference>
<dbReference type="SMART" id="SM00404">
    <property type="entry name" value="PTPc_motif"/>
    <property type="match status" value="2"/>
</dbReference>
<evidence type="ECO:0000259" key="7">
    <source>
        <dbReference type="PROSITE" id="PS50056"/>
    </source>
</evidence>
<feature type="domain" description="Tyrosine-protein phosphatase" evidence="6">
    <location>
        <begin position="225"/>
        <end position="488"/>
    </location>
</feature>
<dbReference type="OrthoDB" id="6144703at2759"/>
<evidence type="ECO:0000313" key="9">
    <source>
        <dbReference type="Proteomes" id="UP001152320"/>
    </source>
</evidence>
<dbReference type="Gene3D" id="3.90.190.10">
    <property type="entry name" value="Protein tyrosine phosphatase superfamily"/>
    <property type="match status" value="2"/>
</dbReference>
<proteinExistence type="predicted"/>
<feature type="domain" description="Tyrosine-protein phosphatase" evidence="6">
    <location>
        <begin position="520"/>
        <end position="786"/>
    </location>
</feature>